<dbReference type="Pfam" id="PF13624">
    <property type="entry name" value="SurA_N_3"/>
    <property type="match status" value="1"/>
</dbReference>
<accession>A0A8J3ASM6</accession>
<evidence type="ECO:0000256" key="10">
    <source>
        <dbReference type="ARBA" id="ARBA00042775"/>
    </source>
</evidence>
<evidence type="ECO:0000256" key="7">
    <source>
        <dbReference type="ARBA" id="ARBA00023186"/>
    </source>
</evidence>
<name>A0A8J3ASM6_9BURK</name>
<keyword evidence="4" id="KW-0812">Transmembrane</keyword>
<dbReference type="GO" id="GO:0005886">
    <property type="term" value="C:plasma membrane"/>
    <property type="evidence" value="ECO:0007669"/>
    <property type="project" value="UniProtKB-SubCell"/>
</dbReference>
<keyword evidence="11" id="KW-0697">Rotamase</keyword>
<dbReference type="Proteomes" id="UP000627205">
    <property type="component" value="Unassembled WGS sequence"/>
</dbReference>
<reference evidence="13" key="2">
    <citation type="submission" date="2020-09" db="EMBL/GenBank/DDBJ databases">
        <authorList>
            <person name="Sun Q."/>
            <person name="Sedlacek I."/>
        </authorList>
    </citation>
    <scope>NUCLEOTIDE SEQUENCE</scope>
    <source>
        <strain evidence="13">CCM 7664</strain>
    </source>
</reference>
<evidence type="ECO:0000256" key="3">
    <source>
        <dbReference type="ARBA" id="ARBA00022519"/>
    </source>
</evidence>
<dbReference type="InterPro" id="IPR046357">
    <property type="entry name" value="PPIase_dom_sf"/>
</dbReference>
<proteinExistence type="inferred from homology"/>
<comment type="similarity">
    <text evidence="8">Belongs to the PpiD chaperone family.</text>
</comment>
<dbReference type="PANTHER" id="PTHR47529:SF1">
    <property type="entry name" value="PERIPLASMIC CHAPERONE PPID"/>
    <property type="match status" value="1"/>
</dbReference>
<keyword evidence="11 13" id="KW-0413">Isomerase</keyword>
<keyword evidence="14" id="KW-1185">Reference proteome</keyword>
<organism evidence="13 14">
    <name type="scientific">Oxalicibacterium solurbis</name>
    <dbReference type="NCBI Taxonomy" id="69280"/>
    <lineage>
        <taxon>Bacteria</taxon>
        <taxon>Pseudomonadati</taxon>
        <taxon>Pseudomonadota</taxon>
        <taxon>Betaproteobacteria</taxon>
        <taxon>Burkholderiales</taxon>
        <taxon>Oxalobacteraceae</taxon>
        <taxon>Oxalicibacterium</taxon>
    </lineage>
</organism>
<dbReference type="Pfam" id="PF13616">
    <property type="entry name" value="Rotamase_3"/>
    <property type="match status" value="1"/>
</dbReference>
<evidence type="ECO:0000256" key="2">
    <source>
        <dbReference type="ARBA" id="ARBA00022475"/>
    </source>
</evidence>
<evidence type="ECO:0000256" key="9">
    <source>
        <dbReference type="ARBA" id="ARBA00040743"/>
    </source>
</evidence>
<dbReference type="AlphaFoldDB" id="A0A8J3ASM6"/>
<dbReference type="PROSITE" id="PS50198">
    <property type="entry name" value="PPIC_PPIASE_2"/>
    <property type="match status" value="1"/>
</dbReference>
<evidence type="ECO:0000256" key="5">
    <source>
        <dbReference type="ARBA" id="ARBA00022989"/>
    </source>
</evidence>
<dbReference type="RefSeq" id="WP_188419047.1">
    <property type="nucleotide sequence ID" value="NZ_BMDP01000001.1"/>
</dbReference>
<gene>
    <name evidence="13" type="ORF">GCM10011430_01180</name>
</gene>
<keyword evidence="6" id="KW-0472">Membrane</keyword>
<dbReference type="SUPFAM" id="SSF109998">
    <property type="entry name" value="Triger factor/SurA peptide-binding domain-like"/>
    <property type="match status" value="1"/>
</dbReference>
<evidence type="ECO:0000256" key="1">
    <source>
        <dbReference type="ARBA" id="ARBA00004382"/>
    </source>
</evidence>
<dbReference type="SUPFAM" id="SSF54534">
    <property type="entry name" value="FKBP-like"/>
    <property type="match status" value="1"/>
</dbReference>
<evidence type="ECO:0000256" key="6">
    <source>
        <dbReference type="ARBA" id="ARBA00023136"/>
    </source>
</evidence>
<reference evidence="13" key="1">
    <citation type="journal article" date="2014" name="Int. J. Syst. Evol. Microbiol.">
        <title>Complete genome sequence of Corynebacterium casei LMG S-19264T (=DSM 44701T), isolated from a smear-ripened cheese.</title>
        <authorList>
            <consortium name="US DOE Joint Genome Institute (JGI-PGF)"/>
            <person name="Walter F."/>
            <person name="Albersmeier A."/>
            <person name="Kalinowski J."/>
            <person name="Ruckert C."/>
        </authorList>
    </citation>
    <scope>NUCLEOTIDE SEQUENCE</scope>
    <source>
        <strain evidence="13">CCM 7664</strain>
    </source>
</reference>
<dbReference type="Gene3D" id="3.10.50.40">
    <property type="match status" value="1"/>
</dbReference>
<evidence type="ECO:0000259" key="12">
    <source>
        <dbReference type="PROSITE" id="PS50198"/>
    </source>
</evidence>
<dbReference type="InterPro" id="IPR000297">
    <property type="entry name" value="PPIase_PpiC"/>
</dbReference>
<evidence type="ECO:0000256" key="11">
    <source>
        <dbReference type="PROSITE-ProRule" id="PRU00278"/>
    </source>
</evidence>
<protein>
    <recommendedName>
        <fullName evidence="9">Periplasmic chaperone PpiD</fullName>
    </recommendedName>
    <alternativeName>
        <fullName evidence="10">Periplasmic folding chaperone</fullName>
    </alternativeName>
</protein>
<dbReference type="InterPro" id="IPR027304">
    <property type="entry name" value="Trigger_fact/SurA_dom_sf"/>
</dbReference>
<dbReference type="EMBL" id="BMDP01000001">
    <property type="protein sequence ID" value="GGI52944.1"/>
    <property type="molecule type" value="Genomic_DNA"/>
</dbReference>
<evidence type="ECO:0000313" key="13">
    <source>
        <dbReference type="EMBL" id="GGI52944.1"/>
    </source>
</evidence>
<evidence type="ECO:0000256" key="4">
    <source>
        <dbReference type="ARBA" id="ARBA00022692"/>
    </source>
</evidence>
<comment type="subcellular location">
    <subcellularLocation>
        <location evidence="1">Cell inner membrane</location>
        <topology evidence="1">Single-pass type II membrane protein</topology>
        <orientation evidence="1">Periplasmic side</orientation>
    </subcellularLocation>
</comment>
<dbReference type="GO" id="GO:0003755">
    <property type="term" value="F:peptidyl-prolyl cis-trans isomerase activity"/>
    <property type="evidence" value="ECO:0007669"/>
    <property type="project" value="UniProtKB-KW"/>
</dbReference>
<evidence type="ECO:0000256" key="8">
    <source>
        <dbReference type="ARBA" id="ARBA00038408"/>
    </source>
</evidence>
<keyword evidence="3" id="KW-0997">Cell inner membrane</keyword>
<comment type="caution">
    <text evidence="13">The sequence shown here is derived from an EMBL/GenBank/DDBJ whole genome shotgun (WGS) entry which is preliminary data.</text>
</comment>
<dbReference type="InterPro" id="IPR052029">
    <property type="entry name" value="PpiD_chaperone"/>
</dbReference>
<dbReference type="PANTHER" id="PTHR47529">
    <property type="entry name" value="PEPTIDYL-PROLYL CIS-TRANS ISOMERASE D"/>
    <property type="match status" value="1"/>
</dbReference>
<feature type="domain" description="PpiC" evidence="12">
    <location>
        <begin position="265"/>
        <end position="368"/>
    </location>
</feature>
<sequence length="641" mass="71059">MFEFIRTHQRLMQFLLLLIIFPSFAFFGMESYTSMRESTNAVAKVDGQEITQQEWDAAQREQMERFRQVLGNQFDSKMFDTPEAKRDILDNMIAQRVLAGEARHNQLSVSNQLLQQTIGSMAALKGADGKFDYERYRALLAAQGLTPEMYEGRLRQDLAVQQVNAAIQTTAFAPDSLAKRLSELGEQEREVQQLSFKAADYKSQVKVTDDMLKSYYERSTQFNVPERVKAEYVVLTADAVASQINVSDADIKSYYEQNKSHYGTPEQRRASHILIAVKKDATDAEKTAAKEKAEKLLETLRKNPQQFADLAKKNSDDPGSAERGGDLDFFSKGMMVPSFEDAAFKLKQGELSGLVQSDYGYHIIKVTAIKPATVKTLDEVKGEIAGEIRKQLLAKKFAETADVFNNTVYEQSDSLKDVADKLKLKIETADNLSRQSNRALPATALYNNQKFLTALFSDDALKNKRNTEAVEVAPNILIAGRVVDYKPASKRPFEEVKAQVHDRVVATEAAALAKKAGEAKLAELKAKDDAAGFGATQVISRAKSQGVNPVVFLAAMKADTSKLPAYAGADLGDQGYGIVRVVKTMQPSGVDNAKRQAEKQQITAALAQEETQAYIETLKQKAKVQILRPVHAGSESTESTE</sequence>
<keyword evidence="7" id="KW-0143">Chaperone</keyword>
<evidence type="ECO:0000313" key="14">
    <source>
        <dbReference type="Proteomes" id="UP000627205"/>
    </source>
</evidence>
<dbReference type="Gene3D" id="1.10.4030.10">
    <property type="entry name" value="Porin chaperone SurA, peptide-binding domain"/>
    <property type="match status" value="1"/>
</dbReference>
<keyword evidence="5" id="KW-1133">Transmembrane helix</keyword>
<keyword evidence="2" id="KW-1003">Cell membrane</keyword>